<dbReference type="InterPro" id="IPR028098">
    <property type="entry name" value="Glyco_trans_4-like_N"/>
</dbReference>
<dbReference type="Proteomes" id="UP000237947">
    <property type="component" value="Chromosome"/>
</dbReference>
<dbReference type="PANTHER" id="PTHR12526">
    <property type="entry name" value="GLYCOSYLTRANSFERASE"/>
    <property type="match status" value="1"/>
</dbReference>
<evidence type="ECO:0008006" key="5">
    <source>
        <dbReference type="Google" id="ProtNLM"/>
    </source>
</evidence>
<dbReference type="OrthoDB" id="9811902at2"/>
<dbReference type="GO" id="GO:0016757">
    <property type="term" value="F:glycosyltransferase activity"/>
    <property type="evidence" value="ECO:0007669"/>
    <property type="project" value="InterPro"/>
</dbReference>
<dbReference type="PANTHER" id="PTHR12526:SF622">
    <property type="entry name" value="GLYCOSYLTRANSFERASE (GROUP I)"/>
    <property type="match status" value="1"/>
</dbReference>
<dbReference type="Pfam" id="PF13439">
    <property type="entry name" value="Glyco_transf_4"/>
    <property type="match status" value="1"/>
</dbReference>
<name>A0A2S0KLE3_9FIRM</name>
<evidence type="ECO:0000259" key="1">
    <source>
        <dbReference type="Pfam" id="PF00534"/>
    </source>
</evidence>
<proteinExistence type="predicted"/>
<keyword evidence="4" id="KW-1185">Reference proteome</keyword>
<reference evidence="4" key="1">
    <citation type="submission" date="2018-02" db="EMBL/GenBank/DDBJ databases">
        <authorList>
            <person name="Holder M.E."/>
            <person name="Ajami N.J."/>
            <person name="Petrosino J.F."/>
        </authorList>
    </citation>
    <scope>NUCLEOTIDE SEQUENCE [LARGE SCALE GENOMIC DNA]</scope>
    <source>
        <strain evidence="4">CCUG 47711</strain>
    </source>
</reference>
<organism evidence="3 4">
    <name type="scientific">Fastidiosipila sanguinis</name>
    <dbReference type="NCBI Taxonomy" id="236753"/>
    <lineage>
        <taxon>Bacteria</taxon>
        <taxon>Bacillati</taxon>
        <taxon>Bacillota</taxon>
        <taxon>Clostridia</taxon>
        <taxon>Eubacteriales</taxon>
        <taxon>Oscillospiraceae</taxon>
        <taxon>Fastidiosipila</taxon>
    </lineage>
</organism>
<gene>
    <name evidence="3" type="ORF">C5Q98_00720</name>
</gene>
<evidence type="ECO:0000313" key="4">
    <source>
        <dbReference type="Proteomes" id="UP000237947"/>
    </source>
</evidence>
<dbReference type="AlphaFoldDB" id="A0A2S0KLE3"/>
<evidence type="ECO:0000259" key="2">
    <source>
        <dbReference type="Pfam" id="PF13439"/>
    </source>
</evidence>
<dbReference type="EMBL" id="CP027226">
    <property type="protein sequence ID" value="AVM41841.1"/>
    <property type="molecule type" value="Genomic_DNA"/>
</dbReference>
<dbReference type="InterPro" id="IPR001296">
    <property type="entry name" value="Glyco_trans_1"/>
</dbReference>
<feature type="domain" description="Glycosyl transferase family 1" evidence="1">
    <location>
        <begin position="210"/>
        <end position="380"/>
    </location>
</feature>
<sequence length="408" mass="46785">MKILVITQNYYPDDFNINEITFRMAKDGHDVHVLTGLPNYPKGVVPEEYKWPKVITETINGVTVHRTKIHERRDGIFHRFLNYASFAINSKKRLKDLPKDFDVIFSYQLSPISMAHAARALRKQTDIPLSMYVLDIWPESLKAWHLSEGNPVYKIISKYSKNIYSSADQLLISSEPFAEYLHNTHGLDPEEMNYLPQHSIDMVSEEDLPNPFNDDKKHFIYAGNIGAVQMLDILVDAAELLQTKYADRSKNVQIDIFGDGSEFARIKELVEQKDLDNIMKLHGRVTKEELKAYYQHAYAFLLTLKRENYIGDTLPAKLQGYMSAAKPVIAMAGAGASAVLEESQAGLTVEQGRSDILAENILRLEYDNELVDTMGKNARAYYEQHFTLDEFMRKLYSYLETLIERGVN</sequence>
<dbReference type="KEGG" id="fsa:C5Q98_00720"/>
<feature type="domain" description="Glycosyltransferase subfamily 4-like N-terminal" evidence="2">
    <location>
        <begin position="20"/>
        <end position="194"/>
    </location>
</feature>
<dbReference type="SUPFAM" id="SSF53756">
    <property type="entry name" value="UDP-Glycosyltransferase/glycogen phosphorylase"/>
    <property type="match status" value="1"/>
</dbReference>
<dbReference type="RefSeq" id="WP_106011829.1">
    <property type="nucleotide sequence ID" value="NZ_CP027226.1"/>
</dbReference>
<dbReference type="Pfam" id="PF00534">
    <property type="entry name" value="Glycos_transf_1"/>
    <property type="match status" value="1"/>
</dbReference>
<protein>
    <recommendedName>
        <fullName evidence="5">Glycosyltransferase WbuB</fullName>
    </recommendedName>
</protein>
<dbReference type="Gene3D" id="3.40.50.2000">
    <property type="entry name" value="Glycogen Phosphorylase B"/>
    <property type="match status" value="2"/>
</dbReference>
<dbReference type="CDD" id="cd03794">
    <property type="entry name" value="GT4_WbuB-like"/>
    <property type="match status" value="1"/>
</dbReference>
<accession>A0A2S0KLE3</accession>
<evidence type="ECO:0000313" key="3">
    <source>
        <dbReference type="EMBL" id="AVM41841.1"/>
    </source>
</evidence>